<dbReference type="Pfam" id="PF01695">
    <property type="entry name" value="IstB_IS21"/>
    <property type="match status" value="1"/>
</dbReference>
<dbReference type="AlphaFoldDB" id="A0A4R6Z4D7"/>
<protein>
    <submittedName>
        <fullName evidence="2">DNA replication protein DnaC</fullName>
    </submittedName>
</protein>
<dbReference type="Proteomes" id="UP000295293">
    <property type="component" value="Unassembled WGS sequence"/>
</dbReference>
<dbReference type="InterPro" id="IPR028350">
    <property type="entry name" value="DNAC/IstB-like"/>
</dbReference>
<gene>
    <name evidence="2" type="ORF">DFR29_10377</name>
</gene>
<dbReference type="GO" id="GO:0005524">
    <property type="term" value="F:ATP binding"/>
    <property type="evidence" value="ECO:0007669"/>
    <property type="project" value="InterPro"/>
</dbReference>
<name>A0A4R6Z4D7_9GAMM</name>
<dbReference type="RefSeq" id="WP_133817685.1">
    <property type="nucleotide sequence ID" value="NZ_SNZH01000003.1"/>
</dbReference>
<organism evidence="2 3">
    <name type="scientific">Tahibacter aquaticus</name>
    <dbReference type="NCBI Taxonomy" id="520092"/>
    <lineage>
        <taxon>Bacteria</taxon>
        <taxon>Pseudomonadati</taxon>
        <taxon>Pseudomonadota</taxon>
        <taxon>Gammaproteobacteria</taxon>
        <taxon>Lysobacterales</taxon>
        <taxon>Rhodanobacteraceae</taxon>
        <taxon>Tahibacter</taxon>
    </lineage>
</organism>
<evidence type="ECO:0000313" key="3">
    <source>
        <dbReference type="Proteomes" id="UP000295293"/>
    </source>
</evidence>
<dbReference type="GO" id="GO:0006260">
    <property type="term" value="P:DNA replication"/>
    <property type="evidence" value="ECO:0007669"/>
    <property type="project" value="TreeGrafter"/>
</dbReference>
<keyword evidence="3" id="KW-1185">Reference proteome</keyword>
<dbReference type="PANTHER" id="PTHR30050:SF4">
    <property type="entry name" value="ATP-BINDING PROTEIN RV3427C IN INSERTION SEQUENCE-RELATED"/>
    <property type="match status" value="1"/>
</dbReference>
<proteinExistence type="predicted"/>
<sequence length="244" mass="27642">MSALTWVDGLRGLKMRAMAERFARQEGSGDARAFVERLAEGVVAEAEARAQRAMERRCVQARVPSAVGPEDVRYAPGRGFLKRELQEFLDVRWVREHEHLVLTGASGRGKTFLASVLANLVLRAGLTVRFYDVPDLLGEWAAYDANGELPRFRRLLARTDLLVLDDWGHRDEPLDRKDVGVLRRVVLPALEKRSVLVVAKSPPEAWSDWLGGGDTAEELCDWFSRVPHRLDFKGPSMRERKQRK</sequence>
<feature type="domain" description="IstB-like ATP-binding" evidence="1">
    <location>
        <begin position="12"/>
        <end position="243"/>
    </location>
</feature>
<dbReference type="OrthoDB" id="5950834at2"/>
<comment type="caution">
    <text evidence="2">The sequence shown here is derived from an EMBL/GenBank/DDBJ whole genome shotgun (WGS) entry which is preliminary data.</text>
</comment>
<dbReference type="InterPro" id="IPR027417">
    <property type="entry name" value="P-loop_NTPase"/>
</dbReference>
<reference evidence="2 3" key="1">
    <citation type="submission" date="2019-03" db="EMBL/GenBank/DDBJ databases">
        <title>Genomic Encyclopedia of Type Strains, Phase IV (KMG-IV): sequencing the most valuable type-strain genomes for metagenomic binning, comparative biology and taxonomic classification.</title>
        <authorList>
            <person name="Goeker M."/>
        </authorList>
    </citation>
    <scope>NUCLEOTIDE SEQUENCE [LARGE SCALE GENOMIC DNA]</scope>
    <source>
        <strain evidence="2 3">DSM 21667</strain>
    </source>
</reference>
<evidence type="ECO:0000313" key="2">
    <source>
        <dbReference type="EMBL" id="TDR46545.1"/>
    </source>
</evidence>
<dbReference type="EMBL" id="SNZH01000003">
    <property type="protein sequence ID" value="TDR46545.1"/>
    <property type="molecule type" value="Genomic_DNA"/>
</dbReference>
<dbReference type="PANTHER" id="PTHR30050">
    <property type="entry name" value="CHROMOSOMAL REPLICATION INITIATOR PROTEIN DNAA"/>
    <property type="match status" value="1"/>
</dbReference>
<dbReference type="InterPro" id="IPR002611">
    <property type="entry name" value="IstB_ATP-bd"/>
</dbReference>
<evidence type="ECO:0000259" key="1">
    <source>
        <dbReference type="Pfam" id="PF01695"/>
    </source>
</evidence>
<dbReference type="CDD" id="cd00009">
    <property type="entry name" value="AAA"/>
    <property type="match status" value="1"/>
</dbReference>
<dbReference type="Gene3D" id="3.40.50.300">
    <property type="entry name" value="P-loop containing nucleotide triphosphate hydrolases"/>
    <property type="match status" value="1"/>
</dbReference>
<dbReference type="SUPFAM" id="SSF52540">
    <property type="entry name" value="P-loop containing nucleoside triphosphate hydrolases"/>
    <property type="match status" value="1"/>
</dbReference>
<accession>A0A4R6Z4D7</accession>
<dbReference type="PIRSF" id="PIRSF003073">
    <property type="entry name" value="DNAC_TnpB_IstB"/>
    <property type="match status" value="1"/>
</dbReference>